<organism evidence="6">
    <name type="scientific">Gongylonema pulchrum</name>
    <dbReference type="NCBI Taxonomy" id="637853"/>
    <lineage>
        <taxon>Eukaryota</taxon>
        <taxon>Metazoa</taxon>
        <taxon>Ecdysozoa</taxon>
        <taxon>Nematoda</taxon>
        <taxon>Chromadorea</taxon>
        <taxon>Rhabditida</taxon>
        <taxon>Spirurina</taxon>
        <taxon>Spiruromorpha</taxon>
        <taxon>Spiruroidea</taxon>
        <taxon>Gongylonematidae</taxon>
        <taxon>Gongylonema</taxon>
    </lineage>
</organism>
<protein>
    <submittedName>
        <fullName evidence="6">I/LWEQ domain-containing protein</fullName>
    </submittedName>
</protein>
<dbReference type="EMBL" id="UYRT01103125">
    <property type="protein sequence ID" value="VDN43543.1"/>
    <property type="molecule type" value="Genomic_DNA"/>
</dbReference>
<evidence type="ECO:0000256" key="3">
    <source>
        <dbReference type="SAM" id="MobiDB-lite"/>
    </source>
</evidence>
<keyword evidence="5" id="KW-1185">Reference proteome</keyword>
<keyword evidence="1" id="KW-0677">Repeat</keyword>
<feature type="region of interest" description="Disordered" evidence="3">
    <location>
        <begin position="83"/>
        <end position="121"/>
    </location>
</feature>
<dbReference type="Proteomes" id="UP000271098">
    <property type="component" value="Unassembled WGS sequence"/>
</dbReference>
<dbReference type="PANTHER" id="PTHR14027:SF2">
    <property type="entry name" value="RNA POLYMERASE-ASSOCIATED PROTEIN CTR9 HOMOLOG"/>
    <property type="match status" value="1"/>
</dbReference>
<feature type="region of interest" description="Disordered" evidence="3">
    <location>
        <begin position="139"/>
        <end position="159"/>
    </location>
</feature>
<evidence type="ECO:0000256" key="2">
    <source>
        <dbReference type="ARBA" id="ARBA00022803"/>
    </source>
</evidence>
<sequence length="159" mass="18774">MLKFNHAFVLQKLATQMLRDDKSSLEMVVGAVEDLRTAAVIFEYIAQNKDDTMGQARVVSRTASATEARACYDLLTQAQTYLQRARAQDEEEQKQRQRQEEERQALRRQQEQEAREREEKARQELEALKQMRQEYVEKTKEILRLPTVKEEEEANRAKR</sequence>
<dbReference type="GO" id="GO:0006355">
    <property type="term" value="P:regulation of DNA-templated transcription"/>
    <property type="evidence" value="ECO:0007669"/>
    <property type="project" value="InterPro"/>
</dbReference>
<keyword evidence="2" id="KW-0802">TPR repeat</keyword>
<dbReference type="OrthoDB" id="5877605at2759"/>
<dbReference type="WBParaSite" id="GPUH_0002497501-mRNA-1">
    <property type="protein sequence ID" value="GPUH_0002497501-mRNA-1"/>
    <property type="gene ID" value="GPUH_0002497501"/>
</dbReference>
<evidence type="ECO:0000313" key="5">
    <source>
        <dbReference type="Proteomes" id="UP000271098"/>
    </source>
</evidence>
<accession>A0A183EVF4</accession>
<proteinExistence type="predicted"/>
<dbReference type="GO" id="GO:0016593">
    <property type="term" value="C:Cdc73/Paf1 complex"/>
    <property type="evidence" value="ECO:0007669"/>
    <property type="project" value="TreeGrafter"/>
</dbReference>
<evidence type="ECO:0000313" key="4">
    <source>
        <dbReference type="EMBL" id="VDN43543.1"/>
    </source>
</evidence>
<evidence type="ECO:0000256" key="1">
    <source>
        <dbReference type="ARBA" id="ARBA00022737"/>
    </source>
</evidence>
<dbReference type="GO" id="GO:0006368">
    <property type="term" value="P:transcription elongation by RNA polymerase II"/>
    <property type="evidence" value="ECO:0007669"/>
    <property type="project" value="TreeGrafter"/>
</dbReference>
<dbReference type="InterPro" id="IPR031101">
    <property type="entry name" value="Ctr9"/>
</dbReference>
<name>A0A183EVF4_9BILA</name>
<gene>
    <name evidence="4" type="ORF">GPUH_LOCUS24945</name>
</gene>
<reference evidence="4 5" key="2">
    <citation type="submission" date="2018-11" db="EMBL/GenBank/DDBJ databases">
        <authorList>
            <consortium name="Pathogen Informatics"/>
        </authorList>
    </citation>
    <scope>NUCLEOTIDE SEQUENCE [LARGE SCALE GENOMIC DNA]</scope>
</reference>
<feature type="compositionally biased region" description="Basic and acidic residues" evidence="3">
    <location>
        <begin position="93"/>
        <end position="121"/>
    </location>
</feature>
<evidence type="ECO:0000313" key="6">
    <source>
        <dbReference type="WBParaSite" id="GPUH_0002497501-mRNA-1"/>
    </source>
</evidence>
<dbReference type="AlphaFoldDB" id="A0A183EVF4"/>
<reference evidence="6" key="1">
    <citation type="submission" date="2016-06" db="UniProtKB">
        <authorList>
            <consortium name="WormBaseParasite"/>
        </authorList>
    </citation>
    <scope>IDENTIFICATION</scope>
</reference>
<dbReference type="GO" id="GO:0000993">
    <property type="term" value="F:RNA polymerase II complex binding"/>
    <property type="evidence" value="ECO:0007669"/>
    <property type="project" value="TreeGrafter"/>
</dbReference>
<dbReference type="PANTHER" id="PTHR14027">
    <property type="entry name" value="RNA POLYMERASE-ASSOCIATED PROTEIN CTR9"/>
    <property type="match status" value="1"/>
</dbReference>